<accession>A0ABT7NJU9</accession>
<dbReference type="SUPFAM" id="SSF54427">
    <property type="entry name" value="NTF2-like"/>
    <property type="match status" value="1"/>
</dbReference>
<gene>
    <name evidence="2" type="ORF">HX018_04500</name>
</gene>
<dbReference type="RefSeq" id="WP_286650594.1">
    <property type="nucleotide sequence ID" value="NZ_JACAGK010000009.1"/>
</dbReference>
<sequence length="124" mass="13774">MKITVPKDCDNAPKRRIIRDFNLAFAHADLEAIAEYVHQDAVWNMVGDKEIVGRDAIIAYLGTLNYQKATAIELQVIITHGKFASAMGTLSYGKETIAFNDTYEFTSAGSSILKKFTNFAIPLK</sequence>
<comment type="caution">
    <text evidence="2">The sequence shown here is derived from an EMBL/GenBank/DDBJ whole genome shotgun (WGS) entry which is preliminary data.</text>
</comment>
<reference evidence="2" key="2">
    <citation type="journal article" date="2022" name="Sci. Total Environ.">
        <title>Prevalence, transmission, and molecular epidemiology of tet(X)-positive bacteria among humans, animals, and environmental niches in China: An epidemiological, and genomic-based study.</title>
        <authorList>
            <person name="Dong N."/>
            <person name="Zeng Y."/>
            <person name="Cai C."/>
            <person name="Sun C."/>
            <person name="Lu J."/>
            <person name="Liu C."/>
            <person name="Zhou H."/>
            <person name="Sun Q."/>
            <person name="Shu L."/>
            <person name="Wang H."/>
            <person name="Wang Y."/>
            <person name="Wang S."/>
            <person name="Wu C."/>
            <person name="Chan E.W."/>
            <person name="Chen G."/>
            <person name="Shen Z."/>
            <person name="Chen S."/>
            <person name="Zhang R."/>
        </authorList>
    </citation>
    <scope>NUCLEOTIDE SEQUENCE</scope>
    <source>
        <strain evidence="2">R1692</strain>
    </source>
</reference>
<feature type="domain" description="SnoaL-like" evidence="1">
    <location>
        <begin position="19"/>
        <end position="99"/>
    </location>
</feature>
<name>A0ABT7NJU9_9SPHI</name>
<reference evidence="2" key="1">
    <citation type="submission" date="2020-06" db="EMBL/GenBank/DDBJ databases">
        <authorList>
            <person name="Dong N."/>
        </authorList>
    </citation>
    <scope>NUCLEOTIDE SEQUENCE</scope>
    <source>
        <strain evidence="2">R1692</strain>
    </source>
</reference>
<dbReference type="EMBL" id="JACAGK010000009">
    <property type="protein sequence ID" value="MDM1047501.1"/>
    <property type="molecule type" value="Genomic_DNA"/>
</dbReference>
<evidence type="ECO:0000259" key="1">
    <source>
        <dbReference type="Pfam" id="PF12680"/>
    </source>
</evidence>
<evidence type="ECO:0000313" key="2">
    <source>
        <dbReference type="EMBL" id="MDM1047501.1"/>
    </source>
</evidence>
<dbReference type="Gene3D" id="3.10.450.50">
    <property type="match status" value="1"/>
</dbReference>
<dbReference type="InterPro" id="IPR037401">
    <property type="entry name" value="SnoaL-like"/>
</dbReference>
<organism evidence="2 3">
    <name type="scientific">Sphingobacterium hotanense</name>
    <dbReference type="NCBI Taxonomy" id="649196"/>
    <lineage>
        <taxon>Bacteria</taxon>
        <taxon>Pseudomonadati</taxon>
        <taxon>Bacteroidota</taxon>
        <taxon>Sphingobacteriia</taxon>
        <taxon>Sphingobacteriales</taxon>
        <taxon>Sphingobacteriaceae</taxon>
        <taxon>Sphingobacterium</taxon>
    </lineage>
</organism>
<dbReference type="Pfam" id="PF12680">
    <property type="entry name" value="SnoaL_2"/>
    <property type="match status" value="1"/>
</dbReference>
<protein>
    <submittedName>
        <fullName evidence="2">Nuclear transport factor 2 family protein</fullName>
    </submittedName>
</protein>
<dbReference type="Proteomes" id="UP001170954">
    <property type="component" value="Unassembled WGS sequence"/>
</dbReference>
<evidence type="ECO:0000313" key="3">
    <source>
        <dbReference type="Proteomes" id="UP001170954"/>
    </source>
</evidence>
<proteinExistence type="predicted"/>
<keyword evidence="3" id="KW-1185">Reference proteome</keyword>
<dbReference type="InterPro" id="IPR032710">
    <property type="entry name" value="NTF2-like_dom_sf"/>
</dbReference>